<evidence type="ECO:0000313" key="2">
    <source>
        <dbReference type="Proteomes" id="UP000646738"/>
    </source>
</evidence>
<comment type="caution">
    <text evidence="1">The sequence shown here is derived from an EMBL/GenBank/DDBJ whole genome shotgun (WGS) entry which is preliminary data.</text>
</comment>
<reference evidence="2" key="1">
    <citation type="submission" date="2023-07" db="EMBL/GenBank/DDBJ databases">
        <title>Whole genome shotgun sequence of Streptomyces achromogenes subsp. rubradiris NBRC 14000.</title>
        <authorList>
            <person name="Komaki H."/>
            <person name="Tamura T."/>
        </authorList>
    </citation>
    <scope>NUCLEOTIDE SEQUENCE [LARGE SCALE GENOMIC DNA]</scope>
    <source>
        <strain evidence="2">NBRC 14000</strain>
    </source>
</reference>
<organism evidence="1 2">
    <name type="scientific">Streptomyces rubradiris</name>
    <name type="common">Streptomyces achromogenes subsp. rubradiris</name>
    <dbReference type="NCBI Taxonomy" id="285531"/>
    <lineage>
        <taxon>Bacteria</taxon>
        <taxon>Bacillati</taxon>
        <taxon>Actinomycetota</taxon>
        <taxon>Actinomycetes</taxon>
        <taxon>Kitasatosporales</taxon>
        <taxon>Streptomycetaceae</taxon>
        <taxon>Streptomyces</taxon>
    </lineage>
</organism>
<sequence length="95" mass="10611">MTDRRTASTITDTELDQLYDALNALREVARGYCEHCGRGDATPPPEAYEEQRARAARAEAALTRVRALAGWALNGWSDLSPRKILDTIDQEQPHD</sequence>
<dbReference type="Proteomes" id="UP000646738">
    <property type="component" value="Unassembled WGS sequence"/>
</dbReference>
<protein>
    <submittedName>
        <fullName evidence="1">Uncharacterized protein</fullName>
    </submittedName>
</protein>
<dbReference type="RefSeq" id="WP_189999683.1">
    <property type="nucleotide sequence ID" value="NZ_BNCB01000032.1"/>
</dbReference>
<gene>
    <name evidence="1" type="ORF">Srubr_02400</name>
</gene>
<evidence type="ECO:0000313" key="1">
    <source>
        <dbReference type="EMBL" id="GHI50394.1"/>
    </source>
</evidence>
<name>A0ABQ3R3G0_STRRR</name>
<accession>A0ABQ3R3G0</accession>
<proteinExistence type="predicted"/>
<keyword evidence="2" id="KW-1185">Reference proteome</keyword>
<dbReference type="EMBL" id="BNEA01000001">
    <property type="protein sequence ID" value="GHI50394.1"/>
    <property type="molecule type" value="Genomic_DNA"/>
</dbReference>